<name>A0A383BFB5_9ZZZZ</name>
<feature type="non-terminal residue" evidence="1">
    <location>
        <position position="1"/>
    </location>
</feature>
<sequence>NGISLSFEINQILYNKHLNLNDFNKYKFGFEYITPSGNPIRGGLIYRQSPISALKPVSMFTFGSGKSISNLVIDFAGTYCFQSFSYPDLFPVEDEIRSDYDLVRDSQLNLQLGLTYNF</sequence>
<accession>A0A383BFB5</accession>
<proteinExistence type="predicted"/>
<dbReference type="Gene3D" id="2.40.160.60">
    <property type="entry name" value="Outer membrane protein transport protein (OMPP1/FadL/TodX)"/>
    <property type="match status" value="1"/>
</dbReference>
<evidence type="ECO:0000313" key="1">
    <source>
        <dbReference type="EMBL" id="SVE18513.1"/>
    </source>
</evidence>
<organism evidence="1">
    <name type="scientific">marine metagenome</name>
    <dbReference type="NCBI Taxonomy" id="408172"/>
    <lineage>
        <taxon>unclassified sequences</taxon>
        <taxon>metagenomes</taxon>
        <taxon>ecological metagenomes</taxon>
    </lineage>
</organism>
<reference evidence="1" key="1">
    <citation type="submission" date="2018-05" db="EMBL/GenBank/DDBJ databases">
        <authorList>
            <person name="Lanie J.A."/>
            <person name="Ng W.-L."/>
            <person name="Kazmierczak K.M."/>
            <person name="Andrzejewski T.M."/>
            <person name="Davidsen T.M."/>
            <person name="Wayne K.J."/>
            <person name="Tettelin H."/>
            <person name="Glass J.I."/>
            <person name="Rusch D."/>
            <person name="Podicherti R."/>
            <person name="Tsui H.-C.T."/>
            <person name="Winkler M.E."/>
        </authorList>
    </citation>
    <scope>NUCLEOTIDE SEQUENCE</scope>
</reference>
<gene>
    <name evidence="1" type="ORF">METZ01_LOCUS471367</name>
</gene>
<evidence type="ECO:0008006" key="2">
    <source>
        <dbReference type="Google" id="ProtNLM"/>
    </source>
</evidence>
<dbReference type="EMBL" id="UINC01199877">
    <property type="protein sequence ID" value="SVE18513.1"/>
    <property type="molecule type" value="Genomic_DNA"/>
</dbReference>
<dbReference type="AlphaFoldDB" id="A0A383BFB5"/>
<protein>
    <recommendedName>
        <fullName evidence="2">Outer membrane protein beta-barrel domain-containing protein</fullName>
    </recommendedName>
</protein>